<proteinExistence type="predicted"/>
<accession>A0A0K0F5U0</accession>
<feature type="transmembrane region" description="Helical" evidence="1">
    <location>
        <begin position="99"/>
        <end position="121"/>
    </location>
</feature>
<dbReference type="AlphaFoldDB" id="A0A0K0F5U0"/>
<evidence type="ECO:0000256" key="1">
    <source>
        <dbReference type="SAM" id="Phobius"/>
    </source>
</evidence>
<keyword evidence="1" id="KW-0812">Transmembrane</keyword>
<feature type="transmembrane region" description="Helical" evidence="1">
    <location>
        <begin position="133"/>
        <end position="153"/>
    </location>
</feature>
<reference evidence="3" key="2">
    <citation type="submission" date="2015-08" db="UniProtKB">
        <authorList>
            <consortium name="WormBaseParasite"/>
        </authorList>
    </citation>
    <scope>IDENTIFICATION</scope>
</reference>
<feature type="transmembrane region" description="Helical" evidence="1">
    <location>
        <begin position="25"/>
        <end position="55"/>
    </location>
</feature>
<organism evidence="2 3">
    <name type="scientific">Strongyloides venezuelensis</name>
    <name type="common">Threadworm</name>
    <dbReference type="NCBI Taxonomy" id="75913"/>
    <lineage>
        <taxon>Eukaryota</taxon>
        <taxon>Metazoa</taxon>
        <taxon>Ecdysozoa</taxon>
        <taxon>Nematoda</taxon>
        <taxon>Chromadorea</taxon>
        <taxon>Rhabditida</taxon>
        <taxon>Tylenchina</taxon>
        <taxon>Panagrolaimomorpha</taxon>
        <taxon>Strongyloidoidea</taxon>
        <taxon>Strongyloididae</taxon>
        <taxon>Strongyloides</taxon>
    </lineage>
</organism>
<sequence>MNCFVFLKNFTKFGKEKKKQSCHKLLEHVCVFLSTFLRWVAFLFIIWSIVSVLFIKTTVPGIVSPNHVCPFYPETKEVKNISSDTLIFDFQKFYNIIELLLYFLLFIISFITICISIFPYYLSPSPMGKRKMFLTILPLFVYLIIMISINLQVTSLLRSSNIIYKNFCHSTTLLIVTEIILTIDTFLAFSGWFLRNKDKKKGILNVQVLDTQRINRNINLNEVVYDDVYNEFGEPCCQEHYCYNNAYYNNNEVNK</sequence>
<dbReference type="Proteomes" id="UP000035680">
    <property type="component" value="Unassembled WGS sequence"/>
</dbReference>
<reference evidence="2" key="1">
    <citation type="submission" date="2014-07" db="EMBL/GenBank/DDBJ databases">
        <authorList>
            <person name="Martin A.A"/>
            <person name="De Silva N."/>
        </authorList>
    </citation>
    <scope>NUCLEOTIDE SEQUENCE</scope>
</reference>
<keyword evidence="2" id="KW-1185">Reference proteome</keyword>
<name>A0A0K0F5U0_STRVS</name>
<evidence type="ECO:0000313" key="2">
    <source>
        <dbReference type="Proteomes" id="UP000035680"/>
    </source>
</evidence>
<protein>
    <submittedName>
        <fullName evidence="3">LMBR1 domain-containing protein</fullName>
    </submittedName>
</protein>
<feature type="transmembrane region" description="Helical" evidence="1">
    <location>
        <begin position="173"/>
        <end position="194"/>
    </location>
</feature>
<evidence type="ECO:0000313" key="3">
    <source>
        <dbReference type="WBParaSite" id="SVE_0418200.1"/>
    </source>
</evidence>
<dbReference type="WBParaSite" id="SVE_0418200.1">
    <property type="protein sequence ID" value="SVE_0418200.1"/>
    <property type="gene ID" value="SVE_0418200"/>
</dbReference>
<keyword evidence="1" id="KW-1133">Transmembrane helix</keyword>
<keyword evidence="1" id="KW-0472">Membrane</keyword>